<organism evidence="5">
    <name type="scientific">Streptomyces althioticus</name>
    <dbReference type="NCBI Taxonomy" id="83380"/>
    <lineage>
        <taxon>Bacteria</taxon>
        <taxon>Bacillati</taxon>
        <taxon>Actinomycetota</taxon>
        <taxon>Actinomycetes</taxon>
        <taxon>Kitasatosporales</taxon>
        <taxon>Streptomycetaceae</taxon>
        <taxon>Streptomyces</taxon>
        <taxon>Streptomyces althioticus group</taxon>
    </lineage>
</organism>
<feature type="region of interest" description="Disordered" evidence="3">
    <location>
        <begin position="155"/>
        <end position="216"/>
    </location>
</feature>
<dbReference type="InterPro" id="IPR042099">
    <property type="entry name" value="ANL_N_sf"/>
</dbReference>
<comment type="similarity">
    <text evidence="1">Belongs to the ATP-dependent AMP-binding enzyme family.</text>
</comment>
<dbReference type="Pfam" id="PF00501">
    <property type="entry name" value="AMP-binding"/>
    <property type="match status" value="2"/>
</dbReference>
<feature type="domain" description="AMP-dependent synthetase/ligase" evidence="4">
    <location>
        <begin position="270"/>
        <end position="457"/>
    </location>
</feature>
<reference evidence="5" key="1">
    <citation type="submission" date="2022-10" db="EMBL/GenBank/DDBJ databases">
        <title>The complete genomes of actinobacterial strains from the NBC collection.</title>
        <authorList>
            <person name="Joergensen T.S."/>
            <person name="Alvarez Arevalo M."/>
            <person name="Sterndorff E.B."/>
            <person name="Faurdal D."/>
            <person name="Vuksanovic O."/>
            <person name="Mourched A.-S."/>
            <person name="Charusanti P."/>
            <person name="Shaw S."/>
            <person name="Blin K."/>
            <person name="Weber T."/>
        </authorList>
    </citation>
    <scope>NUCLEOTIDE SEQUENCE [LARGE SCALE GENOMIC DNA]</scope>
    <source>
        <strain evidence="5">NBC 01686</strain>
    </source>
</reference>
<dbReference type="InterPro" id="IPR000873">
    <property type="entry name" value="AMP-dep_synth/lig_dom"/>
</dbReference>
<accession>A0ABZ1Y3E8</accession>
<feature type="compositionally biased region" description="Low complexity" evidence="3">
    <location>
        <begin position="187"/>
        <end position="203"/>
    </location>
</feature>
<evidence type="ECO:0000256" key="3">
    <source>
        <dbReference type="SAM" id="MobiDB-lite"/>
    </source>
</evidence>
<dbReference type="RefSeq" id="WP_395758434.1">
    <property type="nucleotide sequence ID" value="NZ_CP109207.1"/>
</dbReference>
<evidence type="ECO:0000313" key="5">
    <source>
        <dbReference type="EMBL" id="WUU52968.1"/>
    </source>
</evidence>
<evidence type="ECO:0000259" key="4">
    <source>
        <dbReference type="Pfam" id="PF00501"/>
    </source>
</evidence>
<dbReference type="PANTHER" id="PTHR43201">
    <property type="entry name" value="ACYL-COA SYNTHETASE"/>
    <property type="match status" value="1"/>
</dbReference>
<evidence type="ECO:0000256" key="2">
    <source>
        <dbReference type="ARBA" id="ARBA00022598"/>
    </source>
</evidence>
<gene>
    <name evidence="5" type="ORF">OIE82_07435</name>
</gene>
<protein>
    <submittedName>
        <fullName evidence="5">AMP-binding protein</fullName>
    </submittedName>
</protein>
<sequence length="499" mass="52901">MTDLFERRPPEEPGLRFYASGVPWHLPVPRDTLPDLLDAAAHRYGSRTALAARGNRTGFRALRRAAARIAPALTRLGLRRGDHLALLLPDCPEAVVLCHAAWRLGAVVVPGRLSDSRRVLSRAVVAAVPRERLGEIAASGDHGFLRAVVTVETEPARRARTGRRRDEGPRTADVPRGEPSAGPARTVAALRPAPQARPVPAQRSGSGGPYGATAARDVRPARGPVHIVAYRDLERRPPDRPDALRDWDWSGGAEPDDVAVLVHRRDGTRVLLRHRNVVAAAHQIVAWQAAPAPRRPRLLSLVPQSDARGIVLVTAALLAGARTVLVPEGGPFAALRAARRHAPTVLVASPADLRRLLTRPAHEREALATVRTVVTAPLDAATGERLRAALDARVVEAHGPAAAAGVALANPPTADARPGTAGLTVPRTRARIAVEGFPDVDVLPGHAGELLLRGPQIGDHPGRPAGGWLRTGLLAVRGPDGFVTLLRDGGGRDAAAPPH</sequence>
<feature type="compositionally biased region" description="Basic and acidic residues" evidence="3">
    <location>
        <begin position="164"/>
        <end position="176"/>
    </location>
</feature>
<feature type="domain" description="AMP-dependent synthetase/ligase" evidence="4">
    <location>
        <begin position="38"/>
        <end position="110"/>
    </location>
</feature>
<dbReference type="Gene3D" id="3.40.50.12780">
    <property type="entry name" value="N-terminal domain of ligase-like"/>
    <property type="match status" value="1"/>
</dbReference>
<dbReference type="Gene3D" id="3.40.50.980">
    <property type="match status" value="1"/>
</dbReference>
<evidence type="ECO:0000256" key="1">
    <source>
        <dbReference type="ARBA" id="ARBA00006432"/>
    </source>
</evidence>
<keyword evidence="2" id="KW-0436">Ligase</keyword>
<dbReference type="EMBL" id="CP109207">
    <property type="protein sequence ID" value="WUU52968.1"/>
    <property type="molecule type" value="Genomic_DNA"/>
</dbReference>
<dbReference type="SUPFAM" id="SSF56801">
    <property type="entry name" value="Acetyl-CoA synthetase-like"/>
    <property type="match status" value="1"/>
</dbReference>
<dbReference type="PANTHER" id="PTHR43201:SF5">
    <property type="entry name" value="MEDIUM-CHAIN ACYL-COA LIGASE ACSF2, MITOCHONDRIAL"/>
    <property type="match status" value="1"/>
</dbReference>
<proteinExistence type="inferred from homology"/>
<name>A0ABZ1Y3E8_9ACTN</name>